<evidence type="ECO:0000259" key="7">
    <source>
        <dbReference type="Pfam" id="PF08323"/>
    </source>
</evidence>
<dbReference type="Pfam" id="PF08323">
    <property type="entry name" value="Glyco_transf_5"/>
    <property type="match status" value="1"/>
</dbReference>
<comment type="pathway">
    <text evidence="6">Glycan biosynthesis; glycogen biosynthesis.</text>
</comment>
<dbReference type="Proteomes" id="UP000264071">
    <property type="component" value="Unassembled WGS sequence"/>
</dbReference>
<keyword evidence="3 6" id="KW-0328">Glycosyltransferase</keyword>
<dbReference type="InterPro" id="IPR013534">
    <property type="entry name" value="Starch_synth_cat_dom"/>
</dbReference>
<dbReference type="InterPro" id="IPR011835">
    <property type="entry name" value="GS/SS"/>
</dbReference>
<evidence type="ECO:0000256" key="4">
    <source>
        <dbReference type="ARBA" id="ARBA00022679"/>
    </source>
</evidence>
<comment type="function">
    <text evidence="6">Synthesizes alpha-1,4-glucan chains using ADP-glucose.</text>
</comment>
<accession>A0A3D4V9G7</accession>
<evidence type="ECO:0000256" key="1">
    <source>
        <dbReference type="ARBA" id="ARBA00001478"/>
    </source>
</evidence>
<reference evidence="8 9" key="1">
    <citation type="journal article" date="2018" name="Nat. Biotechnol.">
        <title>A standardized bacterial taxonomy based on genome phylogeny substantially revises the tree of life.</title>
        <authorList>
            <person name="Parks D.H."/>
            <person name="Chuvochina M."/>
            <person name="Waite D.W."/>
            <person name="Rinke C."/>
            <person name="Skarshewski A."/>
            <person name="Chaumeil P.A."/>
            <person name="Hugenholtz P."/>
        </authorList>
    </citation>
    <scope>NUCLEOTIDE SEQUENCE [LARGE SCALE GENOMIC DNA]</scope>
    <source>
        <strain evidence="8">UBA8844</strain>
    </source>
</reference>
<evidence type="ECO:0000256" key="6">
    <source>
        <dbReference type="HAMAP-Rule" id="MF_00484"/>
    </source>
</evidence>
<protein>
    <recommendedName>
        <fullName evidence="6">Glycogen synthase</fullName>
        <ecNumber evidence="6">2.4.1.21</ecNumber>
    </recommendedName>
    <alternativeName>
        <fullName evidence="6">Starch [bacterial glycogen] synthase</fullName>
    </alternativeName>
</protein>
<dbReference type="Gene3D" id="3.40.50.2000">
    <property type="entry name" value="Glycogen Phosphorylase B"/>
    <property type="match status" value="2"/>
</dbReference>
<keyword evidence="5 6" id="KW-0320">Glycogen biosynthesis</keyword>
<evidence type="ECO:0000313" key="9">
    <source>
        <dbReference type="Proteomes" id="UP000264071"/>
    </source>
</evidence>
<dbReference type="CDD" id="cd03791">
    <property type="entry name" value="GT5_Glycogen_synthase_DULL1-like"/>
    <property type="match status" value="1"/>
</dbReference>
<dbReference type="NCBIfam" id="NF001899">
    <property type="entry name" value="PRK00654.1-2"/>
    <property type="match status" value="1"/>
</dbReference>
<feature type="domain" description="Starch synthase catalytic" evidence="7">
    <location>
        <begin position="2"/>
        <end position="239"/>
    </location>
</feature>
<dbReference type="PANTHER" id="PTHR45825">
    <property type="entry name" value="GRANULE-BOUND STARCH SYNTHASE 1, CHLOROPLASTIC/AMYLOPLASTIC"/>
    <property type="match status" value="1"/>
</dbReference>
<comment type="catalytic activity">
    <reaction evidence="1 6">
        <text>[(1-&gt;4)-alpha-D-glucosyl](n) + ADP-alpha-D-glucose = [(1-&gt;4)-alpha-D-glucosyl](n+1) + ADP + H(+)</text>
        <dbReference type="Rhea" id="RHEA:18189"/>
        <dbReference type="Rhea" id="RHEA-COMP:9584"/>
        <dbReference type="Rhea" id="RHEA-COMP:9587"/>
        <dbReference type="ChEBI" id="CHEBI:15378"/>
        <dbReference type="ChEBI" id="CHEBI:15444"/>
        <dbReference type="ChEBI" id="CHEBI:57498"/>
        <dbReference type="ChEBI" id="CHEBI:456216"/>
        <dbReference type="EC" id="2.4.1.21"/>
    </reaction>
</comment>
<dbReference type="PANTHER" id="PTHR45825:SF11">
    <property type="entry name" value="ALPHA AMYLASE DOMAIN-CONTAINING PROTEIN"/>
    <property type="match status" value="1"/>
</dbReference>
<dbReference type="GO" id="GO:0009011">
    <property type="term" value="F:alpha-1,4-glucan glucosyltransferase (ADP-glucose donor) activity"/>
    <property type="evidence" value="ECO:0007669"/>
    <property type="project" value="UniProtKB-UniRule"/>
</dbReference>
<sequence>MNVLFVAAEATPYVKAGGLADVAGALPAALRTLGHDVRVVLPRYREIRQNGVPMEGPIAATFLPLGERAEELRVWRARDDDVPTYLLDVPAAFERGVIYGESDDHRRFILFARAVLATMQHLREVDGWQPDVVHCHDWHAALVINYLKTYYAYTFGHIATVFTIHNLAYQGQVHPDVLAVAGLSEGGLVENGLGAGIAHSFNFMARGILYADVVSTVSPTYAREIMTPEYGERLDGLLRRRQDRVAGILNGIDTGRYDPATDRHLVATYDVDHLEGKAECKAALQTRCGLPVDAARPLLGVVSRLVEQKGFDLLHVIMPWLLQETDAQLVLLGSGQPYLQEAFQRLAHHHPQRVAVTTGFDAALAQQIYAGSDAFLMPSRFEPCGLGQLIALRYGSVPIVRATGGLADTVREGYDGNGFRFHPYEASHFIDAIRRALISYRDVDGWKLLRERGMREDHSWTMAARHYAGLYQWARGQ</sequence>
<keyword evidence="4 6" id="KW-0808">Transferase</keyword>
<dbReference type="OMA" id="AHDWPAG"/>
<name>A0A3D4V9G7_9BACT</name>
<evidence type="ECO:0000313" key="8">
    <source>
        <dbReference type="EMBL" id="HCT57745.1"/>
    </source>
</evidence>
<dbReference type="GO" id="GO:0004373">
    <property type="term" value="F:alpha-1,4-glucan glucosyltransferase (UDP-glucose donor) activity"/>
    <property type="evidence" value="ECO:0007669"/>
    <property type="project" value="InterPro"/>
</dbReference>
<proteinExistence type="inferred from homology"/>
<evidence type="ECO:0000256" key="2">
    <source>
        <dbReference type="ARBA" id="ARBA00010281"/>
    </source>
</evidence>
<dbReference type="AlphaFoldDB" id="A0A3D4V9G7"/>
<dbReference type="EMBL" id="DPIY01000010">
    <property type="protein sequence ID" value="HCT57745.1"/>
    <property type="molecule type" value="Genomic_DNA"/>
</dbReference>
<gene>
    <name evidence="6" type="primary">glgA</name>
    <name evidence="8" type="ORF">DGD08_11145</name>
</gene>
<dbReference type="UniPathway" id="UPA00164"/>
<dbReference type="HAMAP" id="MF_00484">
    <property type="entry name" value="Glycogen_synth"/>
    <property type="match status" value="1"/>
</dbReference>
<dbReference type="SUPFAM" id="SSF53756">
    <property type="entry name" value="UDP-Glycosyltransferase/glycogen phosphorylase"/>
    <property type="match status" value="1"/>
</dbReference>
<comment type="caution">
    <text evidence="8">The sequence shown here is derived from an EMBL/GenBank/DDBJ whole genome shotgun (WGS) entry which is preliminary data.</text>
</comment>
<dbReference type="Pfam" id="PF13692">
    <property type="entry name" value="Glyco_trans_1_4"/>
    <property type="match status" value="1"/>
</dbReference>
<dbReference type="EC" id="2.4.1.21" evidence="6"/>
<feature type="binding site" evidence="6">
    <location>
        <position position="15"/>
    </location>
    <ligand>
        <name>ADP-alpha-D-glucose</name>
        <dbReference type="ChEBI" id="CHEBI:57498"/>
    </ligand>
</feature>
<evidence type="ECO:0000256" key="3">
    <source>
        <dbReference type="ARBA" id="ARBA00022676"/>
    </source>
</evidence>
<comment type="similarity">
    <text evidence="2 6">Belongs to the glycosyltransferase 1 family. Bacterial/plant glycogen synthase subfamily.</text>
</comment>
<evidence type="ECO:0000256" key="5">
    <source>
        <dbReference type="ARBA" id="ARBA00023056"/>
    </source>
</evidence>
<dbReference type="NCBIfam" id="TIGR02095">
    <property type="entry name" value="glgA"/>
    <property type="match status" value="1"/>
</dbReference>
<dbReference type="GO" id="GO:0005978">
    <property type="term" value="P:glycogen biosynthetic process"/>
    <property type="evidence" value="ECO:0007669"/>
    <property type="project" value="UniProtKB-UniRule"/>
</dbReference>
<organism evidence="8 9">
    <name type="scientific">Gemmatimonas aurantiaca</name>
    <dbReference type="NCBI Taxonomy" id="173480"/>
    <lineage>
        <taxon>Bacteria</taxon>
        <taxon>Pseudomonadati</taxon>
        <taxon>Gemmatimonadota</taxon>
        <taxon>Gemmatimonadia</taxon>
        <taxon>Gemmatimonadales</taxon>
        <taxon>Gemmatimonadaceae</taxon>
        <taxon>Gemmatimonas</taxon>
    </lineage>
</organism>